<feature type="domain" description="ABC transmembrane type-1" evidence="8">
    <location>
        <begin position="131"/>
        <end position="333"/>
    </location>
</feature>
<evidence type="ECO:0000256" key="7">
    <source>
        <dbReference type="SAM" id="Phobius"/>
    </source>
</evidence>
<keyword evidence="5 7" id="KW-1133">Transmembrane helix</keyword>
<dbReference type="GO" id="GO:0140359">
    <property type="term" value="F:ABC-type transporter activity"/>
    <property type="evidence" value="ECO:0007669"/>
    <property type="project" value="InterPro"/>
</dbReference>
<dbReference type="GO" id="GO:0016887">
    <property type="term" value="F:ATP hydrolysis activity"/>
    <property type="evidence" value="ECO:0007669"/>
    <property type="project" value="InterPro"/>
</dbReference>
<accession>A0AAD6GRX6</accession>
<keyword evidence="4" id="KW-0067">ATP-binding</keyword>
<name>A0AAD6GRX6_9EURO</name>
<dbReference type="InterPro" id="IPR011527">
    <property type="entry name" value="ABC1_TM_dom"/>
</dbReference>
<dbReference type="InterPro" id="IPR036640">
    <property type="entry name" value="ABC1_TM_sf"/>
</dbReference>
<dbReference type="InterPro" id="IPR003439">
    <property type="entry name" value="ABC_transporter-like_ATP-bd"/>
</dbReference>
<dbReference type="EMBL" id="JAQJAC010000006">
    <property type="protein sequence ID" value="KAJ5580450.1"/>
    <property type="molecule type" value="Genomic_DNA"/>
</dbReference>
<protein>
    <submittedName>
        <fullName evidence="9">Multidrug resistance-associated protein</fullName>
    </submittedName>
</protein>
<evidence type="ECO:0000313" key="9">
    <source>
        <dbReference type="EMBL" id="KAJ5580450.1"/>
    </source>
</evidence>
<dbReference type="InterPro" id="IPR050173">
    <property type="entry name" value="ABC_transporter_C-like"/>
</dbReference>
<evidence type="ECO:0000256" key="2">
    <source>
        <dbReference type="ARBA" id="ARBA00022692"/>
    </source>
</evidence>
<dbReference type="InterPro" id="IPR027417">
    <property type="entry name" value="P-loop_NTPase"/>
</dbReference>
<organism evidence="9 10">
    <name type="scientific">Penicillium hetheringtonii</name>
    <dbReference type="NCBI Taxonomy" id="911720"/>
    <lineage>
        <taxon>Eukaryota</taxon>
        <taxon>Fungi</taxon>
        <taxon>Dikarya</taxon>
        <taxon>Ascomycota</taxon>
        <taxon>Pezizomycotina</taxon>
        <taxon>Eurotiomycetes</taxon>
        <taxon>Eurotiomycetidae</taxon>
        <taxon>Eurotiales</taxon>
        <taxon>Aspergillaceae</taxon>
        <taxon>Penicillium</taxon>
    </lineage>
</organism>
<keyword evidence="3" id="KW-0547">Nucleotide-binding</keyword>
<feature type="transmembrane region" description="Helical" evidence="7">
    <location>
        <begin position="187"/>
        <end position="208"/>
    </location>
</feature>
<evidence type="ECO:0000256" key="5">
    <source>
        <dbReference type="ARBA" id="ARBA00022989"/>
    </source>
</evidence>
<feature type="transmembrane region" description="Helical" evidence="7">
    <location>
        <begin position="118"/>
        <end position="140"/>
    </location>
</feature>
<dbReference type="SUPFAM" id="SSF90123">
    <property type="entry name" value="ABC transporter transmembrane region"/>
    <property type="match status" value="1"/>
</dbReference>
<keyword evidence="2 7" id="KW-0812">Transmembrane</keyword>
<dbReference type="PROSITE" id="PS50929">
    <property type="entry name" value="ABC_TM1F"/>
    <property type="match status" value="1"/>
</dbReference>
<keyword evidence="6 7" id="KW-0472">Membrane</keyword>
<dbReference type="GO" id="GO:0016020">
    <property type="term" value="C:membrane"/>
    <property type="evidence" value="ECO:0007669"/>
    <property type="project" value="InterPro"/>
</dbReference>
<dbReference type="PANTHER" id="PTHR24223">
    <property type="entry name" value="ATP-BINDING CASSETTE SUB-FAMILY C"/>
    <property type="match status" value="1"/>
</dbReference>
<evidence type="ECO:0000256" key="3">
    <source>
        <dbReference type="ARBA" id="ARBA00022741"/>
    </source>
</evidence>
<dbReference type="Pfam" id="PF00664">
    <property type="entry name" value="ABC_membrane"/>
    <property type="match status" value="1"/>
</dbReference>
<keyword evidence="10" id="KW-1185">Reference proteome</keyword>
<gene>
    <name evidence="9" type="ORF">N7450_006751</name>
</gene>
<reference evidence="9 10" key="1">
    <citation type="journal article" date="2023" name="IMA Fungus">
        <title>Comparative genomic study of the Penicillium genus elucidates a diverse pangenome and 15 lateral gene transfer events.</title>
        <authorList>
            <person name="Petersen C."/>
            <person name="Sorensen T."/>
            <person name="Nielsen M.R."/>
            <person name="Sondergaard T.E."/>
            <person name="Sorensen J.L."/>
            <person name="Fitzpatrick D.A."/>
            <person name="Frisvad J.C."/>
            <person name="Nielsen K.L."/>
        </authorList>
    </citation>
    <scope>NUCLEOTIDE SEQUENCE [LARGE SCALE GENOMIC DNA]</scope>
    <source>
        <strain evidence="9 10">IBT 29057</strain>
    </source>
</reference>
<dbReference type="Pfam" id="PF00005">
    <property type="entry name" value="ABC_tran"/>
    <property type="match status" value="1"/>
</dbReference>
<dbReference type="Proteomes" id="UP001216150">
    <property type="component" value="Unassembled WGS sequence"/>
</dbReference>
<proteinExistence type="predicted"/>
<dbReference type="SUPFAM" id="SSF52540">
    <property type="entry name" value="P-loop containing nucleoside triphosphate hydrolases"/>
    <property type="match status" value="1"/>
</dbReference>
<feature type="transmembrane region" description="Helical" evidence="7">
    <location>
        <begin position="78"/>
        <end position="98"/>
    </location>
</feature>
<dbReference type="PANTHER" id="PTHR24223:SF399">
    <property type="entry name" value="ABC TRANSPORTER ATNG"/>
    <property type="match status" value="1"/>
</dbReference>
<dbReference type="Gene3D" id="1.20.1560.10">
    <property type="entry name" value="ABC transporter type 1, transmembrane domain"/>
    <property type="match status" value="1"/>
</dbReference>
<keyword evidence="1" id="KW-0813">Transport</keyword>
<comment type="caution">
    <text evidence="9">The sequence shown here is derived from an EMBL/GenBank/DDBJ whole genome shotgun (WGS) entry which is preliminary data.</text>
</comment>
<evidence type="ECO:0000313" key="10">
    <source>
        <dbReference type="Proteomes" id="UP001216150"/>
    </source>
</evidence>
<feature type="transmembrane region" description="Helical" evidence="7">
    <location>
        <begin position="272"/>
        <end position="296"/>
    </location>
</feature>
<dbReference type="AlphaFoldDB" id="A0AAD6GRX6"/>
<dbReference type="Gene3D" id="3.40.50.300">
    <property type="entry name" value="P-loop containing nucleotide triphosphate hydrolases"/>
    <property type="match status" value="1"/>
</dbReference>
<evidence type="ECO:0000256" key="1">
    <source>
        <dbReference type="ARBA" id="ARBA00022448"/>
    </source>
</evidence>
<dbReference type="GO" id="GO:0005524">
    <property type="term" value="F:ATP binding"/>
    <property type="evidence" value="ECO:0007669"/>
    <property type="project" value="UniProtKB-KW"/>
</dbReference>
<evidence type="ECO:0000259" key="8">
    <source>
        <dbReference type="PROSITE" id="PS50929"/>
    </source>
</evidence>
<evidence type="ECO:0000256" key="6">
    <source>
        <dbReference type="ARBA" id="ARBA00023136"/>
    </source>
</evidence>
<evidence type="ECO:0000256" key="4">
    <source>
        <dbReference type="ARBA" id="ARBA00022840"/>
    </source>
</evidence>
<sequence>MSDESIGGPFNQGLFVWLNSLLCKGYTALLIGNELPRIHEKLSSEDLSATFEATWAVCNQERKNALLFAVVKRLRWEIAGIVLPRLAVMGFSIAQPFIVGKVVSTLAQTDQLSLDKGYGLIGATAIVFVGIAHMMNLPLGSTDESSAMSLMGADIEMLAEYFNSTVCETWANVLQLGLATWLLKTMVGAVCIAPIVIVIIFISISFGMGNMVSDRQKKWLEATEKRINLTSSIVGSIRNVKALGLSEVMQDMIDSSRQDELRISKRFRRTQTIRVCTVNLPSVFGQLATFAAYAIVAKIQGSDGLSVSQAVTSLSLINLMIEPLSVLLLAIPDTFASVGCLDRIQDFLRHSKRPEKRMLDQSDSDSWTNPSTASDIALSPMRVPVEMKHTVMSLKNVRFAWDSALYTGDGINLEVESCSAGTLVLVIGPVGSGKSTILKGLAGETPVIEGDYFIKYPDIAFCDQTPWLVNASIKENIVGGPISEVDREWYRTVINACSLDADFAKMPEGDQTLVGSQGAKLSGGQRQRIVSMNYGTYANKQVE</sequence>